<dbReference type="SUPFAM" id="SSF56801">
    <property type="entry name" value="Acetyl-CoA synthetase-like"/>
    <property type="match status" value="1"/>
</dbReference>
<dbReference type="Proteomes" id="UP000006447">
    <property type="component" value="Unassembled WGS sequence"/>
</dbReference>
<gene>
    <name evidence="7" type="ORF">W59_39369</name>
</gene>
<dbReference type="GO" id="GO:0016020">
    <property type="term" value="C:membrane"/>
    <property type="evidence" value="ECO:0007669"/>
    <property type="project" value="TreeGrafter"/>
</dbReference>
<keyword evidence="4" id="KW-0443">Lipid metabolism</keyword>
<dbReference type="InterPro" id="IPR020845">
    <property type="entry name" value="AMP-binding_CS"/>
</dbReference>
<dbReference type="PANTHER" id="PTHR43272">
    <property type="entry name" value="LONG-CHAIN-FATTY-ACID--COA LIGASE"/>
    <property type="match status" value="1"/>
</dbReference>
<dbReference type="CDD" id="cd05907">
    <property type="entry name" value="VL_LC_FACS_like"/>
    <property type="match status" value="1"/>
</dbReference>
<evidence type="ECO:0000256" key="3">
    <source>
        <dbReference type="ARBA" id="ARBA00022832"/>
    </source>
</evidence>
<dbReference type="PANTHER" id="PTHR43272:SF32">
    <property type="entry name" value="AMP-DEPENDENT SYNTHETASE_LIGASE DOMAIN-CONTAINING PROTEIN"/>
    <property type="match status" value="1"/>
</dbReference>
<dbReference type="InterPro" id="IPR000873">
    <property type="entry name" value="AMP-dep_synth/lig_dom"/>
</dbReference>
<organism evidence="7 8">
    <name type="scientific">Rhodococcus opacus RKJ300 = JCM 13270</name>
    <dbReference type="NCBI Taxonomy" id="1165867"/>
    <lineage>
        <taxon>Bacteria</taxon>
        <taxon>Bacillati</taxon>
        <taxon>Actinomycetota</taxon>
        <taxon>Actinomycetes</taxon>
        <taxon>Mycobacteriales</taxon>
        <taxon>Nocardiaceae</taxon>
        <taxon>Rhodococcus</taxon>
    </lineage>
</organism>
<dbReference type="Gene3D" id="3.40.50.12780">
    <property type="entry name" value="N-terminal domain of ligase-like"/>
    <property type="match status" value="1"/>
</dbReference>
<evidence type="ECO:0000256" key="1">
    <source>
        <dbReference type="ARBA" id="ARBA00006432"/>
    </source>
</evidence>
<evidence type="ECO:0000256" key="2">
    <source>
        <dbReference type="ARBA" id="ARBA00022598"/>
    </source>
</evidence>
<feature type="domain" description="AMP-dependent synthetase/ligase" evidence="6">
    <location>
        <begin position="22"/>
        <end position="423"/>
    </location>
</feature>
<comment type="caution">
    <text evidence="7">The sequence shown here is derived from an EMBL/GenBank/DDBJ whole genome shotgun (WGS) entry which is preliminary data.</text>
</comment>
<comment type="similarity">
    <text evidence="1">Belongs to the ATP-dependent AMP-binding enzyme family.</text>
</comment>
<evidence type="ECO:0000313" key="7">
    <source>
        <dbReference type="EMBL" id="EID71893.1"/>
    </source>
</evidence>
<dbReference type="InterPro" id="IPR042099">
    <property type="entry name" value="ANL_N_sf"/>
</dbReference>
<dbReference type="GO" id="GO:0004467">
    <property type="term" value="F:long-chain fatty acid-CoA ligase activity"/>
    <property type="evidence" value="ECO:0007669"/>
    <property type="project" value="TreeGrafter"/>
</dbReference>
<dbReference type="EMBL" id="AJJH01000178">
    <property type="protein sequence ID" value="EID71893.1"/>
    <property type="molecule type" value="Genomic_DNA"/>
</dbReference>
<proteinExistence type="inferred from homology"/>
<dbReference type="Pfam" id="PF00501">
    <property type="entry name" value="AMP-binding"/>
    <property type="match status" value="1"/>
</dbReference>
<dbReference type="Pfam" id="PF23562">
    <property type="entry name" value="AMP-binding_C_3"/>
    <property type="match status" value="1"/>
</dbReference>
<evidence type="ECO:0000256" key="4">
    <source>
        <dbReference type="ARBA" id="ARBA00023098"/>
    </source>
</evidence>
<dbReference type="PROSITE" id="PS00455">
    <property type="entry name" value="AMP_BINDING"/>
    <property type="match status" value="1"/>
</dbReference>
<dbReference type="RefSeq" id="WP_007301708.1">
    <property type="nucleotide sequence ID" value="NZ_AJJH01000178.1"/>
</dbReference>
<accession>I0W677</accession>
<protein>
    <recommendedName>
        <fullName evidence="5">Acyl-CoA synthetase</fullName>
    </recommendedName>
</protein>
<keyword evidence="2" id="KW-0436">Ligase</keyword>
<evidence type="ECO:0000256" key="5">
    <source>
        <dbReference type="ARBA" id="ARBA00032875"/>
    </source>
</evidence>
<evidence type="ECO:0000259" key="6">
    <source>
        <dbReference type="Pfam" id="PF00501"/>
    </source>
</evidence>
<sequence>MMSLDEVEEAQSLCAVFQTMVGARADEVALRTAEGDRTITWRAYGQQVRQIAAGLAELGVRRGDTVAIMLTNRPEFHLVDTAVMHLGATAFSVYNTFTPEQIAQLWTSAGNQVIVCEEQFVDKIRQAAVVRPVEHIVCVDGSGHDTISLEDLVAQGDPSFDFDASWQAVSRDDLLALIFTSGTTGAPKGVELTHENVLFAVAAKVASQREALGSEITERVLSYLPDANLANRFAAHYVPMASGATVTDVRDGKTVLQVFRDVHPTTFMGVPMIWYRLKAMIDTAVAGSGQPAREQAAWALSLGLDKVRLELAGQPVPARLAALHELADRTVLAPLRREFGVDHLGFATSGGAPIAPEALEFFLALGVRVCEVYGLTETAASGIGNHPDRIRIGTVGQPRPGVEARLASDGELLLRSPGVMRCYRDDPAKTAETLDADGWLHTGDIATIDADGYVTIVDRKKDMIINSSGKNLAPANIENAIKLECPVLGAVVAVGDGRPHIAALLILDPEQANAFADAHAIEDRTPEALAADPRVLAAVAEGVARGNERLSRVEQVRAYTVLPTFWEVNGEELTATTKVRRTLVNTKYADQIDALYNPTATSVL</sequence>
<reference evidence="7 8" key="1">
    <citation type="journal article" date="2012" name="J. Bacteriol.">
        <title>Draft genome sequence of the nitrophenol-degrading actinomycete Rhodococcus imtechensis RKJ300.</title>
        <authorList>
            <person name="Vikram S."/>
            <person name="Kumar S."/>
            <person name="Subramanian S."/>
            <person name="Raghava G.P."/>
        </authorList>
    </citation>
    <scope>NUCLEOTIDE SEQUENCE [LARGE SCALE GENOMIC DNA]</scope>
    <source>
        <strain evidence="7 8">RKJ300</strain>
    </source>
</reference>
<name>I0W677_RHOOP</name>
<keyword evidence="3" id="KW-0276">Fatty acid metabolism</keyword>
<evidence type="ECO:0000313" key="8">
    <source>
        <dbReference type="Proteomes" id="UP000006447"/>
    </source>
</evidence>
<dbReference type="AlphaFoldDB" id="I0W677"/>
<dbReference type="PATRIC" id="fig|1165867.3.peg.8073"/>